<sequence>MSNILMCMEEEVTNVCASSEEDADGFIRMNDELSFSSISTIGDERNSQDDKSLLLSSSSYLPESFLSWIDSRWSDNNSFGLKKKIHDWCQLPNGEWMLGRILSTSGAGSITYLLEGKVIIRCFG</sequence>
<evidence type="ECO:0000259" key="1">
    <source>
        <dbReference type="Pfam" id="PF25369"/>
    </source>
</evidence>
<dbReference type="Pfam" id="PF25369">
    <property type="entry name" value="SH3_VIII-1_N"/>
    <property type="match status" value="1"/>
</dbReference>
<dbReference type="EMBL" id="JAGYWB010000008">
    <property type="protein sequence ID" value="KAI0513435.1"/>
    <property type="molecule type" value="Genomic_DNA"/>
</dbReference>
<name>A0A8T3BJZ9_DENNO</name>
<feature type="domain" description="Myosin-1-3 N-terminal SH3" evidence="1">
    <location>
        <begin position="86"/>
        <end position="119"/>
    </location>
</feature>
<comment type="caution">
    <text evidence="2">The sequence shown here is derived from an EMBL/GenBank/DDBJ whole genome shotgun (WGS) entry which is preliminary data.</text>
</comment>
<dbReference type="Proteomes" id="UP000829196">
    <property type="component" value="Unassembled WGS sequence"/>
</dbReference>
<keyword evidence="3" id="KW-1185">Reference proteome</keyword>
<gene>
    <name evidence="2" type="ORF">KFK09_009456</name>
</gene>
<evidence type="ECO:0000313" key="2">
    <source>
        <dbReference type="EMBL" id="KAI0513435.1"/>
    </source>
</evidence>
<accession>A0A8T3BJZ9</accession>
<reference evidence="2" key="1">
    <citation type="journal article" date="2022" name="Front. Genet.">
        <title>Chromosome-Scale Assembly of the Dendrobium nobile Genome Provides Insights Into the Molecular Mechanism of the Biosynthesis of the Medicinal Active Ingredient of Dendrobium.</title>
        <authorList>
            <person name="Xu Q."/>
            <person name="Niu S.-C."/>
            <person name="Li K.-L."/>
            <person name="Zheng P.-J."/>
            <person name="Zhang X.-J."/>
            <person name="Jia Y."/>
            <person name="Liu Y."/>
            <person name="Niu Y.-X."/>
            <person name="Yu L.-H."/>
            <person name="Chen D.-F."/>
            <person name="Zhang G.-Q."/>
        </authorList>
    </citation>
    <scope>NUCLEOTIDE SEQUENCE</scope>
    <source>
        <tissue evidence="2">Leaf</tissue>
    </source>
</reference>
<dbReference type="InterPro" id="IPR057535">
    <property type="entry name" value="MYO1-3_N_SH3"/>
</dbReference>
<proteinExistence type="predicted"/>
<protein>
    <recommendedName>
        <fullName evidence="1">Myosin-1-3 N-terminal SH3 domain-containing protein</fullName>
    </recommendedName>
</protein>
<evidence type="ECO:0000313" key="3">
    <source>
        <dbReference type="Proteomes" id="UP000829196"/>
    </source>
</evidence>
<dbReference type="AlphaFoldDB" id="A0A8T3BJZ9"/>
<dbReference type="OrthoDB" id="6108017at2759"/>
<organism evidence="2 3">
    <name type="scientific">Dendrobium nobile</name>
    <name type="common">Orchid</name>
    <dbReference type="NCBI Taxonomy" id="94219"/>
    <lineage>
        <taxon>Eukaryota</taxon>
        <taxon>Viridiplantae</taxon>
        <taxon>Streptophyta</taxon>
        <taxon>Embryophyta</taxon>
        <taxon>Tracheophyta</taxon>
        <taxon>Spermatophyta</taxon>
        <taxon>Magnoliopsida</taxon>
        <taxon>Liliopsida</taxon>
        <taxon>Asparagales</taxon>
        <taxon>Orchidaceae</taxon>
        <taxon>Epidendroideae</taxon>
        <taxon>Malaxideae</taxon>
        <taxon>Dendrobiinae</taxon>
        <taxon>Dendrobium</taxon>
    </lineage>
</organism>